<name>A0A8S4HCY4_PLAVI</name>
<reference evidence="1" key="1">
    <citation type="submission" date="2021-09" db="EMBL/GenBank/DDBJ databases">
        <authorList>
            <consortium name="Pathogen Informatics"/>
        </authorList>
    </citation>
    <scope>NUCLEOTIDE SEQUENCE</scope>
    <source>
        <strain evidence="1">PvW1</strain>
    </source>
</reference>
<evidence type="ECO:0000313" key="1">
    <source>
        <dbReference type="EMBL" id="CAG9479859.1"/>
    </source>
</evidence>
<sequence length="82" mass="9231">MATWQCNPHQSSSFCSSICSSLCSSLLLLPLSFFFPSRVNFPKGIRPDISLNNVVLNSGGVPPYWDHFEANHRHRLRCHGLT</sequence>
<gene>
    <name evidence="1" type="ORF">PVW1_050024600</name>
</gene>
<proteinExistence type="predicted"/>
<accession>A0A8S4HCY4</accession>
<evidence type="ECO:0000313" key="2">
    <source>
        <dbReference type="Proteomes" id="UP000779233"/>
    </source>
</evidence>
<dbReference type="Proteomes" id="UP000779233">
    <property type="component" value="Unassembled WGS sequence"/>
</dbReference>
<organism evidence="1 2">
    <name type="scientific">Plasmodium vivax</name>
    <name type="common">malaria parasite P. vivax</name>
    <dbReference type="NCBI Taxonomy" id="5855"/>
    <lineage>
        <taxon>Eukaryota</taxon>
        <taxon>Sar</taxon>
        <taxon>Alveolata</taxon>
        <taxon>Apicomplexa</taxon>
        <taxon>Aconoidasida</taxon>
        <taxon>Haemosporida</taxon>
        <taxon>Plasmodiidae</taxon>
        <taxon>Plasmodium</taxon>
        <taxon>Plasmodium (Plasmodium)</taxon>
    </lineage>
</organism>
<protein>
    <submittedName>
        <fullName evidence="1">(malaria parasite P. vivax) hypothetical protein</fullName>
    </submittedName>
</protein>
<dbReference type="EMBL" id="CAJZCX010000010">
    <property type="protein sequence ID" value="CAG9479859.1"/>
    <property type="molecule type" value="Genomic_DNA"/>
</dbReference>
<dbReference type="AlphaFoldDB" id="A0A8S4HCY4"/>
<comment type="caution">
    <text evidence="1">The sequence shown here is derived from an EMBL/GenBank/DDBJ whole genome shotgun (WGS) entry which is preliminary data.</text>
</comment>